<dbReference type="Proteomes" id="UP000663720">
    <property type="component" value="Chromosome"/>
</dbReference>
<dbReference type="PROSITE" id="PS50110">
    <property type="entry name" value="RESPONSE_REGULATORY"/>
    <property type="match status" value="1"/>
</dbReference>
<dbReference type="GO" id="GO:0000160">
    <property type="term" value="P:phosphorelay signal transduction system"/>
    <property type="evidence" value="ECO:0007669"/>
    <property type="project" value="InterPro"/>
</dbReference>
<dbReference type="SUPFAM" id="SSF52172">
    <property type="entry name" value="CheY-like"/>
    <property type="match status" value="1"/>
</dbReference>
<proteinExistence type="predicted"/>
<evidence type="ECO:0000313" key="6">
    <source>
        <dbReference type="Proteomes" id="UP000663720"/>
    </source>
</evidence>
<evidence type="ECO:0000259" key="4">
    <source>
        <dbReference type="PROSITE" id="PS50110"/>
    </source>
</evidence>
<dbReference type="EMBL" id="CP061799">
    <property type="protein sequence ID" value="QTA82790.1"/>
    <property type="molecule type" value="Genomic_DNA"/>
</dbReference>
<dbReference type="PANTHER" id="PTHR43156:SF2">
    <property type="entry name" value="STAGE II SPORULATION PROTEIN E"/>
    <property type="match status" value="1"/>
</dbReference>
<keyword evidence="3" id="KW-0175">Coiled coil</keyword>
<dbReference type="Pfam" id="PF07228">
    <property type="entry name" value="SpoIIE"/>
    <property type="match status" value="1"/>
</dbReference>
<dbReference type="KEGG" id="dli:dnl_51740"/>
<dbReference type="Pfam" id="PF00072">
    <property type="entry name" value="Response_reg"/>
    <property type="match status" value="1"/>
</dbReference>
<name>A0A975BCJ3_9BACT</name>
<dbReference type="InterPro" id="IPR001932">
    <property type="entry name" value="PPM-type_phosphatase-like_dom"/>
</dbReference>
<dbReference type="Gene3D" id="3.60.40.10">
    <property type="entry name" value="PPM-type phosphatase domain"/>
    <property type="match status" value="1"/>
</dbReference>
<accession>A0A975BCJ3</accession>
<dbReference type="InterPro" id="IPR036457">
    <property type="entry name" value="PPM-type-like_dom_sf"/>
</dbReference>
<feature type="domain" description="Response regulatory" evidence="4">
    <location>
        <begin position="7"/>
        <end position="122"/>
    </location>
</feature>
<dbReference type="Gene3D" id="3.40.50.2300">
    <property type="match status" value="1"/>
</dbReference>
<dbReference type="SMART" id="SM00448">
    <property type="entry name" value="REC"/>
    <property type="match status" value="1"/>
</dbReference>
<dbReference type="SMART" id="SM00331">
    <property type="entry name" value="PP2C_SIG"/>
    <property type="match status" value="1"/>
</dbReference>
<keyword evidence="1" id="KW-0378">Hydrolase</keyword>
<evidence type="ECO:0000256" key="2">
    <source>
        <dbReference type="PROSITE-ProRule" id="PRU00169"/>
    </source>
</evidence>
<evidence type="ECO:0000256" key="3">
    <source>
        <dbReference type="SAM" id="Coils"/>
    </source>
</evidence>
<feature type="modified residue" description="4-aspartylphosphate" evidence="2">
    <location>
        <position position="55"/>
    </location>
</feature>
<dbReference type="InterPro" id="IPR001789">
    <property type="entry name" value="Sig_transdc_resp-reg_receiver"/>
</dbReference>
<dbReference type="GO" id="GO:0016791">
    <property type="term" value="F:phosphatase activity"/>
    <property type="evidence" value="ECO:0007669"/>
    <property type="project" value="TreeGrafter"/>
</dbReference>
<dbReference type="AlphaFoldDB" id="A0A975BCJ3"/>
<dbReference type="PANTHER" id="PTHR43156">
    <property type="entry name" value="STAGE II SPORULATION PROTEIN E-RELATED"/>
    <property type="match status" value="1"/>
</dbReference>
<dbReference type="CDD" id="cd19920">
    <property type="entry name" value="REC_PA4781-like"/>
    <property type="match status" value="1"/>
</dbReference>
<sequence length="400" mass="44612">MDSKDVRILVIDDEPVNLQLMGYMLKPMYQTAFSTRGSKAVELTKKIQPDLILLDVMMPEMDGFEVCRNLKASPETSNIPVIFLTAKIEKEDIIRGFSLGAVDYITKPFRKEELMARVKTHIRLRHSEEALRIALAESESAKEKAESALKQNLKMQEKINKDLEAGAAIQKKFLTGQQETSELLNSAGFNFIVYNQPYSTVSGDFFYPKNINSQVCGLFFADTCGHGLPAALISMRILGLLQSLPVSDLSPCAYLQAVNQDISDIMPPGRFITAEYLVFQDSQVLISNAGQPFPVFISRDNIKEIDIKGAPLGVLDDPVLSEAGVIINSGERIILYSDGVIEIENNCGQMLGRQQFLEFLKTNALDDIDTLKSKIINMLDEFKGDAHDTDDITFIIIEKK</sequence>
<feature type="coiled-coil region" evidence="3">
    <location>
        <begin position="124"/>
        <end position="158"/>
    </location>
</feature>
<dbReference type="RefSeq" id="WP_207688677.1">
    <property type="nucleotide sequence ID" value="NZ_CP061799.1"/>
</dbReference>
<evidence type="ECO:0000313" key="5">
    <source>
        <dbReference type="EMBL" id="QTA82790.1"/>
    </source>
</evidence>
<protein>
    <submittedName>
        <fullName evidence="5">Two component system response regulator, PPM-type phosphatase domain-containing protein</fullName>
    </submittedName>
</protein>
<reference evidence="5" key="1">
    <citation type="journal article" date="2021" name="Microb. Physiol.">
        <title>Proteogenomic Insights into the Physiology of Marine, Sulfate-Reducing, Filamentous Desulfonema limicola and Desulfonema magnum.</title>
        <authorList>
            <person name="Schnaars V."/>
            <person name="Wohlbrand L."/>
            <person name="Scheve S."/>
            <person name="Hinrichs C."/>
            <person name="Reinhardt R."/>
            <person name="Rabus R."/>
        </authorList>
    </citation>
    <scope>NUCLEOTIDE SEQUENCE</scope>
    <source>
        <strain evidence="5">5ac10</strain>
    </source>
</reference>
<dbReference type="InterPro" id="IPR052016">
    <property type="entry name" value="Bact_Sigma-Reg"/>
</dbReference>
<dbReference type="InterPro" id="IPR011006">
    <property type="entry name" value="CheY-like_superfamily"/>
</dbReference>
<organism evidence="5 6">
    <name type="scientific">Desulfonema limicola</name>
    <dbReference type="NCBI Taxonomy" id="45656"/>
    <lineage>
        <taxon>Bacteria</taxon>
        <taxon>Pseudomonadati</taxon>
        <taxon>Thermodesulfobacteriota</taxon>
        <taxon>Desulfobacteria</taxon>
        <taxon>Desulfobacterales</taxon>
        <taxon>Desulfococcaceae</taxon>
        <taxon>Desulfonema</taxon>
    </lineage>
</organism>
<gene>
    <name evidence="5" type="ORF">dnl_51740</name>
</gene>
<keyword evidence="6" id="KW-1185">Reference proteome</keyword>
<keyword evidence="2" id="KW-0597">Phosphoprotein</keyword>
<evidence type="ECO:0000256" key="1">
    <source>
        <dbReference type="ARBA" id="ARBA00022801"/>
    </source>
</evidence>